<sequence>MVIAVPAVPPPVEVIPGETRLNGTTQQPKEVNGVHVNGESHSGYTIEEQWHSQPSHLRVIHVGAGATGLLVAYKMQKEFKDYSLVCYEKNPEVAGTWFENRYPGCACDVPAHAYTYSFEPNPNWSTFYAYAPEIKRYFQDFAEKYGLMRYVQLNSKVVSAVWDEAQGMYKVEVDVAGTRVSDWCHVLINGTGFLNSWKWPSIPGLHSFGGQLMHSASWDSSCDWSGKRVAVIGTGSSAIQIVPQLQKTAKHLTTFMRSVTWISPVIADNALTEHQTEAHEDQSQAQHYYTEEEKRRFADDPEFHLKYRKRLESAMNSMYELFLKGSEASKKADALLRKEMIRRIGPGHEELKEKLIPKWPPGCRRLTPGDGYLEALVKPNVTRVHKEIARIVPEGVMDESGTLHEVNILVCATGFNLAFAPSLYVGPDLMAYPFRSEVKGVNGVTMADEFNPEPQVYLATTVPKFPNYFVINGVRGNWAAGTSIPTHEACVEYTLKIAKRIQAEQIRAVEVKQEPVNELYEHLDAFHKRTVFDADCKSWYKNNIVGGRLWVWGASGLHFMKTLQTVRYEDYDIRFRNANRWAYLGYGRTEAEVKGDVANLTPYLRNADTPWTMPS</sequence>
<reference evidence="6 7" key="1">
    <citation type="submission" date="2023-08" db="EMBL/GenBank/DDBJ databases">
        <title>Black Yeasts Isolated from many extreme environments.</title>
        <authorList>
            <person name="Coleine C."/>
            <person name="Stajich J.E."/>
            <person name="Selbmann L."/>
        </authorList>
    </citation>
    <scope>NUCLEOTIDE SEQUENCE [LARGE SCALE GENOMIC DNA]</scope>
    <source>
        <strain evidence="6 7">CCFEE 6328</strain>
    </source>
</reference>
<accession>A0ABR0J2Y7</accession>
<organism evidence="6 7">
    <name type="scientific">Exophiala sideris</name>
    <dbReference type="NCBI Taxonomy" id="1016849"/>
    <lineage>
        <taxon>Eukaryota</taxon>
        <taxon>Fungi</taxon>
        <taxon>Dikarya</taxon>
        <taxon>Ascomycota</taxon>
        <taxon>Pezizomycotina</taxon>
        <taxon>Eurotiomycetes</taxon>
        <taxon>Chaetothyriomycetidae</taxon>
        <taxon>Chaetothyriales</taxon>
        <taxon>Herpotrichiellaceae</taxon>
        <taxon>Exophiala</taxon>
    </lineage>
</organism>
<dbReference type="Proteomes" id="UP001345691">
    <property type="component" value="Unassembled WGS sequence"/>
</dbReference>
<evidence type="ECO:0000313" key="7">
    <source>
        <dbReference type="Proteomes" id="UP001345691"/>
    </source>
</evidence>
<keyword evidence="4" id="KW-0274">FAD</keyword>
<keyword evidence="3" id="KW-0285">Flavoprotein</keyword>
<evidence type="ECO:0000256" key="4">
    <source>
        <dbReference type="ARBA" id="ARBA00022827"/>
    </source>
</evidence>
<evidence type="ECO:0000256" key="5">
    <source>
        <dbReference type="ARBA" id="ARBA00023002"/>
    </source>
</evidence>
<keyword evidence="5" id="KW-0560">Oxidoreductase</keyword>
<protein>
    <recommendedName>
        <fullName evidence="8">FAD/NAD(P)-binding domain-containing protein</fullName>
    </recommendedName>
</protein>
<dbReference type="SUPFAM" id="SSF51905">
    <property type="entry name" value="FAD/NAD(P)-binding domain"/>
    <property type="match status" value="2"/>
</dbReference>
<comment type="caution">
    <text evidence="6">The sequence shown here is derived from an EMBL/GenBank/DDBJ whole genome shotgun (WGS) entry which is preliminary data.</text>
</comment>
<dbReference type="InterPro" id="IPR020946">
    <property type="entry name" value="Flavin_mOase-like"/>
</dbReference>
<dbReference type="EMBL" id="JAVRRF010000021">
    <property type="protein sequence ID" value="KAK5054939.1"/>
    <property type="molecule type" value="Genomic_DNA"/>
</dbReference>
<dbReference type="PANTHER" id="PTHR42877">
    <property type="entry name" value="L-ORNITHINE N(5)-MONOOXYGENASE-RELATED"/>
    <property type="match status" value="1"/>
</dbReference>
<dbReference type="Pfam" id="PF00743">
    <property type="entry name" value="FMO-like"/>
    <property type="match status" value="1"/>
</dbReference>
<evidence type="ECO:0000313" key="6">
    <source>
        <dbReference type="EMBL" id="KAK5054939.1"/>
    </source>
</evidence>
<dbReference type="Gene3D" id="3.50.50.60">
    <property type="entry name" value="FAD/NAD(P)-binding domain"/>
    <property type="match status" value="2"/>
</dbReference>
<comment type="similarity">
    <text evidence="2">Belongs to the FAD-binding monooxygenase family.</text>
</comment>
<name>A0ABR0J2Y7_9EURO</name>
<gene>
    <name evidence="6" type="ORF">LTR69_008507</name>
</gene>
<proteinExistence type="inferred from homology"/>
<comment type="cofactor">
    <cofactor evidence="1">
        <name>FAD</name>
        <dbReference type="ChEBI" id="CHEBI:57692"/>
    </cofactor>
</comment>
<evidence type="ECO:0000256" key="1">
    <source>
        <dbReference type="ARBA" id="ARBA00001974"/>
    </source>
</evidence>
<dbReference type="InterPro" id="IPR051209">
    <property type="entry name" value="FAD-bind_Monooxygenase_sf"/>
</dbReference>
<evidence type="ECO:0008006" key="8">
    <source>
        <dbReference type="Google" id="ProtNLM"/>
    </source>
</evidence>
<evidence type="ECO:0000256" key="2">
    <source>
        <dbReference type="ARBA" id="ARBA00010139"/>
    </source>
</evidence>
<dbReference type="InterPro" id="IPR036188">
    <property type="entry name" value="FAD/NAD-bd_sf"/>
</dbReference>
<evidence type="ECO:0000256" key="3">
    <source>
        <dbReference type="ARBA" id="ARBA00022630"/>
    </source>
</evidence>
<dbReference type="PANTHER" id="PTHR42877:SF8">
    <property type="entry name" value="MONOOXYGENASE"/>
    <property type="match status" value="1"/>
</dbReference>
<keyword evidence="7" id="KW-1185">Reference proteome</keyword>